<dbReference type="Proteomes" id="UP000887579">
    <property type="component" value="Unplaced"/>
</dbReference>
<sequence length="166" mass="18874">MRCRRFKALPFALPLMKDLPKVRTYGKPFESIGVDLCGYFKVKLQQEIVSSWIVVFTCLVTRAVHLELVMSLSGEAFIDALTRFASRRGMPSFIYSDNGTNLKVASLTVIPQWISKADTDVMDYCISKKIQWKFVTEKTPWAGGVYESMVKLVKRNLKLAVGKKQI</sequence>
<protein>
    <submittedName>
        <fullName evidence="2">Integrase catalytic domain-containing protein</fullName>
    </submittedName>
</protein>
<evidence type="ECO:0000313" key="1">
    <source>
        <dbReference type="Proteomes" id="UP000887579"/>
    </source>
</evidence>
<proteinExistence type="predicted"/>
<name>A0AC34GLT7_9BILA</name>
<reference evidence="2" key="1">
    <citation type="submission" date="2022-11" db="UniProtKB">
        <authorList>
            <consortium name="WormBaseParasite"/>
        </authorList>
    </citation>
    <scope>IDENTIFICATION</scope>
</reference>
<organism evidence="1 2">
    <name type="scientific">Panagrolaimus sp. ES5</name>
    <dbReference type="NCBI Taxonomy" id="591445"/>
    <lineage>
        <taxon>Eukaryota</taxon>
        <taxon>Metazoa</taxon>
        <taxon>Ecdysozoa</taxon>
        <taxon>Nematoda</taxon>
        <taxon>Chromadorea</taxon>
        <taxon>Rhabditida</taxon>
        <taxon>Tylenchina</taxon>
        <taxon>Panagrolaimomorpha</taxon>
        <taxon>Panagrolaimoidea</taxon>
        <taxon>Panagrolaimidae</taxon>
        <taxon>Panagrolaimus</taxon>
    </lineage>
</organism>
<evidence type="ECO:0000313" key="2">
    <source>
        <dbReference type="WBParaSite" id="ES5_v2.g30597.t1"/>
    </source>
</evidence>
<accession>A0AC34GLT7</accession>
<dbReference type="WBParaSite" id="ES5_v2.g30597.t1">
    <property type="protein sequence ID" value="ES5_v2.g30597.t1"/>
    <property type="gene ID" value="ES5_v2.g30597"/>
</dbReference>